<organism evidence="2 3">
    <name type="scientific">Flagellimonas flava</name>
    <dbReference type="NCBI Taxonomy" id="570519"/>
    <lineage>
        <taxon>Bacteria</taxon>
        <taxon>Pseudomonadati</taxon>
        <taxon>Bacteroidota</taxon>
        <taxon>Flavobacteriia</taxon>
        <taxon>Flavobacteriales</taxon>
        <taxon>Flavobacteriaceae</taxon>
        <taxon>Flagellimonas</taxon>
    </lineage>
</organism>
<gene>
    <name evidence="2" type="ORF">SAMN04488116_0880</name>
</gene>
<keyword evidence="3" id="KW-1185">Reference proteome</keyword>
<evidence type="ECO:0000313" key="3">
    <source>
        <dbReference type="Proteomes" id="UP000184532"/>
    </source>
</evidence>
<dbReference type="AlphaFoldDB" id="A0A1M5IRH9"/>
<dbReference type="EMBL" id="FQWL01000001">
    <property type="protein sequence ID" value="SHG30846.1"/>
    <property type="molecule type" value="Genomic_DNA"/>
</dbReference>
<accession>A0A1M5IRH9</accession>
<feature type="domain" description="SMODS-associated and fused to various effectors" evidence="1">
    <location>
        <begin position="73"/>
        <end position="261"/>
    </location>
</feature>
<dbReference type="NCBIfam" id="NF033611">
    <property type="entry name" value="SAVED"/>
    <property type="match status" value="1"/>
</dbReference>
<evidence type="ECO:0000313" key="2">
    <source>
        <dbReference type="EMBL" id="SHG30846.1"/>
    </source>
</evidence>
<dbReference type="InterPro" id="IPR040836">
    <property type="entry name" value="SAVED"/>
</dbReference>
<dbReference type="Pfam" id="PF18145">
    <property type="entry name" value="SAVED"/>
    <property type="match status" value="1"/>
</dbReference>
<protein>
    <recommendedName>
        <fullName evidence="1">SMODS-associated and fused to various effectors domain-containing protein</fullName>
    </recommendedName>
</protein>
<dbReference type="STRING" id="570519.SAMN04488116_0880"/>
<name>A0A1M5IRH9_9FLAO</name>
<sequence>MKEKLIIIAHSGLEKKISKEECLSAISNIEEENVVFIHFDITEVKLSDLYDLPYEQLALEQQRRFKLEIEPILRENSNSRIAYFGLAPIPLAIHLGYLCSNYNQYLFYQYHHKKNEWYLEIEKPKNYNFKVKEIIGLPDKVEKGKGEVFIRVGTSFRIEPQHSLEVLPNPTNEFDLTLEQPHVDGISNQNEVNEIVDSFQVILSAYSNFLPDKDKIHLFVASTTAVAFAIGTRINPNIYPYIQTYQFSRDENPKYREAILIDKSSDDVIAYTEDDRKMAAEIRKSWEDQLQNDLKTFIGNSEGLYGNWLDHITQKESNLKDYAHHLWIKLPQLFSTSLKNDSIDLDENVVGDGFDYDKTGLKWKIDDGMFVSLNSRLGKIEGANILQAGRLFLFHEGLHYCPEAHNLIGSIANGIGQFPKVIEEADYQADTYALLYDYKFSKEKNIAIEQNLKKFFLMAIDTATETMWSFIDNGVEINELNIRSINRFLNWYWQWVRIEQLKNTGTLKEIIEILFDKPVIEFAGPPPFILNQRRVAIKLNTNSLIRYELAIFHNNKIVRGTPTGIDSIVDGFKKMDSSRIKDGLRSFLSMVSN</sequence>
<reference evidence="3" key="1">
    <citation type="submission" date="2016-11" db="EMBL/GenBank/DDBJ databases">
        <authorList>
            <person name="Varghese N."/>
            <person name="Submissions S."/>
        </authorList>
    </citation>
    <scope>NUCLEOTIDE SEQUENCE [LARGE SCALE GENOMIC DNA]</scope>
    <source>
        <strain evidence="3">DSM 22638</strain>
    </source>
</reference>
<dbReference type="RefSeq" id="WP_073176691.1">
    <property type="nucleotide sequence ID" value="NZ_FQWL01000001.1"/>
</dbReference>
<dbReference type="Proteomes" id="UP000184532">
    <property type="component" value="Unassembled WGS sequence"/>
</dbReference>
<dbReference type="OrthoDB" id="583504at2"/>
<proteinExistence type="predicted"/>
<evidence type="ECO:0000259" key="1">
    <source>
        <dbReference type="Pfam" id="PF18145"/>
    </source>
</evidence>